<dbReference type="InterPro" id="IPR029044">
    <property type="entry name" value="Nucleotide-diphossugar_trans"/>
</dbReference>
<dbReference type="InterPro" id="IPR050834">
    <property type="entry name" value="Glycosyltransf_2"/>
</dbReference>
<dbReference type="Proteomes" id="UP000449944">
    <property type="component" value="Unassembled WGS sequence"/>
</dbReference>
<evidence type="ECO:0000256" key="1">
    <source>
        <dbReference type="ARBA" id="ARBA00006739"/>
    </source>
</evidence>
<evidence type="ECO:0000256" key="3">
    <source>
        <dbReference type="ARBA" id="ARBA00022679"/>
    </source>
</evidence>
<dbReference type="Gene3D" id="3.90.550.10">
    <property type="entry name" value="Spore Coat Polysaccharide Biosynthesis Protein SpsA, Chain A"/>
    <property type="match status" value="1"/>
</dbReference>
<dbReference type="InterPro" id="IPR001173">
    <property type="entry name" value="Glyco_trans_2-like"/>
</dbReference>
<proteinExistence type="inferred from homology"/>
<comment type="similarity">
    <text evidence="1">Belongs to the glycosyltransferase 2 family.</text>
</comment>
<evidence type="ECO:0000313" key="7">
    <source>
        <dbReference type="Proteomes" id="UP000449944"/>
    </source>
</evidence>
<dbReference type="EMBL" id="MH444265">
    <property type="protein sequence ID" value="AXL96417.1"/>
    <property type="molecule type" value="Genomic_DNA"/>
</dbReference>
<protein>
    <submittedName>
        <fullName evidence="5">Glycosyl transferase family 2</fullName>
    </submittedName>
    <submittedName>
        <fullName evidence="6">Glycosyltransferase</fullName>
    </submittedName>
</protein>
<evidence type="ECO:0000259" key="4">
    <source>
        <dbReference type="Pfam" id="PF00535"/>
    </source>
</evidence>
<dbReference type="AlphaFoldDB" id="A0A346CLE3"/>
<feature type="domain" description="Glycosyltransferase 2-like" evidence="4">
    <location>
        <begin position="11"/>
        <end position="160"/>
    </location>
</feature>
<accession>A0A346CLE3</accession>
<keyword evidence="2" id="KW-0328">Glycosyltransferase</keyword>
<organism evidence="5">
    <name type="scientific">Providencia alcalifaciens</name>
    <dbReference type="NCBI Taxonomy" id="126385"/>
    <lineage>
        <taxon>Bacteria</taxon>
        <taxon>Pseudomonadati</taxon>
        <taxon>Pseudomonadota</taxon>
        <taxon>Gammaproteobacteria</taxon>
        <taxon>Enterobacterales</taxon>
        <taxon>Morganellaceae</taxon>
        <taxon>Providencia</taxon>
    </lineage>
</organism>
<reference evidence="5" key="1">
    <citation type="submission" date="2018-06" db="EMBL/GenBank/DDBJ databases">
        <title>Development of a Molecular Serotyping Scheme and a Multiplexed Luminex-Based Array for Providencia.</title>
        <authorList>
            <person name="Du Y."/>
            <person name="Liu B."/>
        </authorList>
    </citation>
    <scope>NUCLEOTIDE SEQUENCE</scope>
</reference>
<dbReference type="PANTHER" id="PTHR43685">
    <property type="entry name" value="GLYCOSYLTRANSFERASE"/>
    <property type="match status" value="1"/>
</dbReference>
<reference evidence="6 7" key="2">
    <citation type="submission" date="2019-10" db="EMBL/GenBank/DDBJ databases">
        <title>Comparative genomic analysis of Providencia.</title>
        <authorList>
            <person name="Yuan C."/>
            <person name="Wei Y."/>
            <person name="Yin Z."/>
        </authorList>
    </citation>
    <scope>NUCLEOTIDE SEQUENCE [LARGE SCALE GENOMIC DNA]</scope>
    <source>
        <strain evidence="7">wls1934</strain>
        <strain evidence="6">Wls1934</strain>
    </source>
</reference>
<gene>
    <name evidence="5" type="primary">gt3</name>
    <name evidence="6" type="ORF">GKR67_07590</name>
</gene>
<dbReference type="PANTHER" id="PTHR43685:SF5">
    <property type="entry name" value="GLYCOSYLTRANSFERASE EPSE-RELATED"/>
    <property type="match status" value="1"/>
</dbReference>
<evidence type="ECO:0000256" key="2">
    <source>
        <dbReference type="ARBA" id="ARBA00022676"/>
    </source>
</evidence>
<dbReference type="SUPFAM" id="SSF53448">
    <property type="entry name" value="Nucleotide-diphospho-sugar transferases"/>
    <property type="match status" value="1"/>
</dbReference>
<evidence type="ECO:0000313" key="6">
    <source>
        <dbReference type="EMBL" id="MTC34475.1"/>
    </source>
</evidence>
<sequence>MINFSVLLSVYKNERAKYLNNALESIYKDQILKPTEIILVQDGPLTEDLYNIIKIWKNELADLLKIIDLPKNVGLGNALNIGLRECSYEWVMRMDTDDISMPKRFLTQIEYIKDHPNIDLIGGIIEEFSEDLSTSLGKRTVPLDSVNIRKQSKKLNPLNHVTVCFKKSAILSVGGYQHHLFMEDYNLWLRLIAAKYNIINLNDIFVQVRAGDGMITRRKGLSYIKSEIQLAKLKRDLKIDGFLSSNMILLSRCLARILPNSLLIHLYKSLRK</sequence>
<keyword evidence="3 5" id="KW-0808">Transferase</keyword>
<dbReference type="Pfam" id="PF00535">
    <property type="entry name" value="Glycos_transf_2"/>
    <property type="match status" value="1"/>
</dbReference>
<name>A0A346CLE3_9GAMM</name>
<evidence type="ECO:0000313" key="5">
    <source>
        <dbReference type="EMBL" id="AXL96417.1"/>
    </source>
</evidence>
<dbReference type="EMBL" id="WLUB01000026">
    <property type="protein sequence ID" value="MTC34475.1"/>
    <property type="molecule type" value="Genomic_DNA"/>
</dbReference>
<dbReference type="GO" id="GO:0016757">
    <property type="term" value="F:glycosyltransferase activity"/>
    <property type="evidence" value="ECO:0007669"/>
    <property type="project" value="UniProtKB-KW"/>
</dbReference>